<accession>A0A9P4TWI4</accession>
<dbReference type="GO" id="GO:0003713">
    <property type="term" value="F:transcription coactivator activity"/>
    <property type="evidence" value="ECO:0007669"/>
    <property type="project" value="TreeGrafter"/>
</dbReference>
<evidence type="ECO:0000256" key="5">
    <source>
        <dbReference type="ARBA" id="ARBA00023015"/>
    </source>
</evidence>
<proteinExistence type="inferred from homology"/>
<feature type="region of interest" description="Disordered" evidence="12">
    <location>
        <begin position="1548"/>
        <end position="1576"/>
    </location>
</feature>
<dbReference type="EMBL" id="MU007048">
    <property type="protein sequence ID" value="KAF2429289.1"/>
    <property type="molecule type" value="Genomic_DNA"/>
</dbReference>
<dbReference type="OrthoDB" id="103819at2759"/>
<dbReference type="InterPro" id="IPR051139">
    <property type="entry name" value="Mediator_complx_sub13"/>
</dbReference>
<evidence type="ECO:0000256" key="4">
    <source>
        <dbReference type="ARBA" id="ARBA00022491"/>
    </source>
</evidence>
<evidence type="ECO:0000313" key="17">
    <source>
        <dbReference type="Proteomes" id="UP000800235"/>
    </source>
</evidence>
<feature type="domain" description="MID" evidence="15">
    <location>
        <begin position="1057"/>
        <end position="1252"/>
    </location>
</feature>
<dbReference type="PANTHER" id="PTHR48249">
    <property type="entry name" value="MEDIATOR OF RNA POLYMERASE II TRANSCRIPTION SUBUNIT 13"/>
    <property type="match status" value="1"/>
</dbReference>
<keyword evidence="7 11" id="KW-0804">Transcription</keyword>
<reference evidence="16" key="1">
    <citation type="journal article" date="2020" name="Stud. Mycol.">
        <title>101 Dothideomycetes genomes: a test case for predicting lifestyles and emergence of pathogens.</title>
        <authorList>
            <person name="Haridas S."/>
            <person name="Albert R."/>
            <person name="Binder M."/>
            <person name="Bloem J."/>
            <person name="Labutti K."/>
            <person name="Salamov A."/>
            <person name="Andreopoulos B."/>
            <person name="Baker S."/>
            <person name="Barry K."/>
            <person name="Bills G."/>
            <person name="Bluhm B."/>
            <person name="Cannon C."/>
            <person name="Castanera R."/>
            <person name="Culley D."/>
            <person name="Daum C."/>
            <person name="Ezra D."/>
            <person name="Gonzalez J."/>
            <person name="Henrissat B."/>
            <person name="Kuo A."/>
            <person name="Liang C."/>
            <person name="Lipzen A."/>
            <person name="Lutzoni F."/>
            <person name="Magnuson J."/>
            <person name="Mondo S."/>
            <person name="Nolan M."/>
            <person name="Ohm R."/>
            <person name="Pangilinan J."/>
            <person name="Park H.-J."/>
            <person name="Ramirez L."/>
            <person name="Alfaro M."/>
            <person name="Sun H."/>
            <person name="Tritt A."/>
            <person name="Yoshinaga Y."/>
            <person name="Zwiers L.-H."/>
            <person name="Turgeon B."/>
            <person name="Goodwin S."/>
            <person name="Spatafora J."/>
            <person name="Crous P."/>
            <person name="Grigoriev I."/>
        </authorList>
    </citation>
    <scope>NUCLEOTIDE SEQUENCE</scope>
    <source>
        <strain evidence="16">CBS 130266</strain>
    </source>
</reference>
<dbReference type="InterPro" id="IPR041285">
    <property type="entry name" value="MID_MedPIWI"/>
</dbReference>
<evidence type="ECO:0000259" key="15">
    <source>
        <dbReference type="Pfam" id="PF18296"/>
    </source>
</evidence>
<sequence length="1710" mass="183307">MEFLKNYNTSVQTLSGYSTIQYHVYAIERQPEARTDDASLEDVLASLTSQLRARKCLVYADETRYALWRFRIQRQAGGGEGGFNNGPLDEGFAEPVKNTALKSLFHGTLNSSELIQCFNRPPLSNMNNNPSTPTSASPSTPTAALRAAQLANLRAFQQNASAPGQAQDPATFPMLNTDIRSMYALFIKAVLATVEYWFARHHSVLRLDAGAFVTVEDVGSGERHAKPFKLDVYLSTGGTLVFSAAVDEKRHLRYLSAQCTRDEDTVVYLAVGGMPALLYDDPSCGDEADTIAWKEIVKEKLELLGIYLADLDLDESWTFVRAYLDSEQHDTRGDAMANPGVTFYWPTCLCFIEDGNTSPSLPTTSSLNKVTDGHSALFGTSDPSTWFSSPDQGGYMDPIAFAEQWYLAKPTRDATIEERQRKRTVEAEAAAARQAEYAALNITSSFNTRGDLQATGGVYPTPPDGIPPHMGSTPLNPDLHIPTTISGSSDVQMSDQSAAQPGIDYAAGEAMDMDAFDGAEGKAREESLLSRGSLTLEPGMNIFGEMDDEVEYIPNDITDADFDNFFDGPDDEEMGDVGEEVDGDDGGGVELPVMDTEPKVEDTTEMLDSGDIAVEDPRPQAATDFTDSTAVEIAPPPPTQDTDVVPDTPAPKIAQPKAQMEVATVKSPLSPTCVRKKLFEIGLADKSTSLARRHSTFDPVPFNTDLSKQDAKYSTDGAFAFSPPPASAKRTHPKIGNALLPPRKKRMKNKLIYKGPEKQNNNAKDQMWDSDESVDSDDSANSSFSDFESLSLEASPTKRGYGGRSWNGDDGDTSVATSPGNYVGDKGEMGGMGGSRKDRIDLLSRILTPTPSQQRPLLVPPQKQEPEHLLMLNPTLSASSPGNAFAMIPSPITLPSDPALQITHKDFISVAQIVADQIIFGAIDLSSSSSSLQIDLEGLALDDGGVSVVNEAQKALGSFMKDSTKCDLPAMLRIADAVGEKSGTVNSKNAPNLPRKPTNPSASDNRIGSGAAIPSNLVISLPVPHLRIHRNDILWDVLPPALPFWDYLGLAPASGRKNIVYVGVVPDNGDLKDSVDTFLNYLGATYEGGKLGSHTRVDKIIADDGLMSWSADGEYSFQGVMAELRKTCAELGKVLAGVDWGSQEEGGSGGDEGAVVDDIIVYIVNPFDDDLKSIPYLCSAFWTLYETYRHALSTARSPTRPKAGVAGIGEEGPDIVLQILPISSIARADCPVVETHSFFQKLARQVYDRCPPTAASRQTKEIAALTIDAASAIRLETPLLKHIQFKTTGGSDVDLMRDPGFLNVAYGLSGNGEWCTAAWTDPVGRYQATVSYCLIGRTFFEIAREIWGTTVGIMEARRCAWRICVGKVGEAMGREEIDAWAQLSTAPTQYSMLTILACINTSPTFSIFPKPSSASNHANTFATPSATPATAAQTVSPDNTTHALTPAATPASSAIDAAFDIANDADAKLVDVGDEVTGVVLAHRKNVSGKIDEFRPSLSSGYLVKRRRGGGAPLDDDFESPEIMEGGPADVISVDILWIGGVGRNNTTQNTSAGAANTNTNTTPQPSPSLPLPSPSSALATFGPGSYFSPIAIDPTLTVPSSSAPAGLPSAQPTTPMATGGPIGVGGSHIHKAHTDQILRDYLAMFRNLGELARGRGMRGSRGGFVPWHVLVVERGLGGLEGGYGGLGWDVKEAEDKGIYCGELKALGRR</sequence>
<dbReference type="Pfam" id="PF06333">
    <property type="entry name" value="Med13_C"/>
    <property type="match status" value="1"/>
</dbReference>
<comment type="caution">
    <text evidence="16">The sequence shown here is derived from an EMBL/GenBank/DDBJ whole genome shotgun (WGS) entry which is preliminary data.</text>
</comment>
<feature type="compositionally biased region" description="Basic residues" evidence="12">
    <location>
        <begin position="742"/>
        <end position="751"/>
    </location>
</feature>
<feature type="compositionally biased region" description="Low complexity" evidence="12">
    <location>
        <begin position="1548"/>
        <end position="1564"/>
    </location>
</feature>
<feature type="compositionally biased region" description="Acidic residues" evidence="12">
    <location>
        <begin position="768"/>
        <end position="778"/>
    </location>
</feature>
<evidence type="ECO:0000259" key="13">
    <source>
        <dbReference type="Pfam" id="PF06333"/>
    </source>
</evidence>
<evidence type="ECO:0000256" key="3">
    <source>
        <dbReference type="ARBA" id="ARBA00019618"/>
    </source>
</evidence>
<name>A0A9P4TWI4_9PEZI</name>
<evidence type="ECO:0000256" key="7">
    <source>
        <dbReference type="ARBA" id="ARBA00023163"/>
    </source>
</evidence>
<feature type="domain" description="Mediator complex subunit Med13 N-terminal" evidence="14">
    <location>
        <begin position="1"/>
        <end position="354"/>
    </location>
</feature>
<dbReference type="Proteomes" id="UP000800235">
    <property type="component" value="Unassembled WGS sequence"/>
</dbReference>
<feature type="region of interest" description="Disordered" evidence="12">
    <location>
        <begin position="982"/>
        <end position="1007"/>
    </location>
</feature>
<keyword evidence="4 11" id="KW-0678">Repressor</keyword>
<dbReference type="GO" id="GO:0045944">
    <property type="term" value="P:positive regulation of transcription by RNA polymerase II"/>
    <property type="evidence" value="ECO:0007669"/>
    <property type="project" value="TreeGrafter"/>
</dbReference>
<feature type="compositionally biased region" description="Low complexity" evidence="12">
    <location>
        <begin position="1602"/>
        <end position="1613"/>
    </location>
</feature>
<feature type="region of interest" description="Disordered" evidence="12">
    <location>
        <begin position="1602"/>
        <end position="1629"/>
    </location>
</feature>
<comment type="function">
    <text evidence="9 11">Component of the SRB8-11 complex. The SRB8-11 complex is a regulatory module of the Mediator complex which is itself involved in regulation of basal and activated RNA polymerase II-dependent transcription. The SRB8-11 complex may be involved in the transcriptional repression of a subset of genes regulated by Mediator. It may inhibit the association of the Mediator complex with RNA polymerase II to form the holoenzyme complex.</text>
</comment>
<keyword evidence="5 11" id="KW-0805">Transcription regulation</keyword>
<comment type="similarity">
    <text evidence="2 11">Belongs to the Mediator complex subunit 13 family.</text>
</comment>
<dbReference type="Pfam" id="PF11597">
    <property type="entry name" value="Med13_N"/>
    <property type="match status" value="1"/>
</dbReference>
<evidence type="ECO:0000256" key="9">
    <source>
        <dbReference type="ARBA" id="ARBA00025661"/>
    </source>
</evidence>
<evidence type="ECO:0000256" key="6">
    <source>
        <dbReference type="ARBA" id="ARBA00023159"/>
    </source>
</evidence>
<feature type="region of interest" description="Disordered" evidence="12">
    <location>
        <begin position="1505"/>
        <end position="1526"/>
    </location>
</feature>
<evidence type="ECO:0000256" key="12">
    <source>
        <dbReference type="SAM" id="MobiDB-lite"/>
    </source>
</evidence>
<feature type="region of interest" description="Disordered" evidence="12">
    <location>
        <begin position="717"/>
        <end position="835"/>
    </location>
</feature>
<dbReference type="InterPro" id="IPR021643">
    <property type="entry name" value="Mediator_Med13_N"/>
</dbReference>
<organism evidence="16 17">
    <name type="scientific">Tothia fuscella</name>
    <dbReference type="NCBI Taxonomy" id="1048955"/>
    <lineage>
        <taxon>Eukaryota</taxon>
        <taxon>Fungi</taxon>
        <taxon>Dikarya</taxon>
        <taxon>Ascomycota</taxon>
        <taxon>Pezizomycotina</taxon>
        <taxon>Dothideomycetes</taxon>
        <taxon>Pleosporomycetidae</taxon>
        <taxon>Venturiales</taxon>
        <taxon>Cylindrosympodiaceae</taxon>
        <taxon>Tothia</taxon>
    </lineage>
</organism>
<comment type="subunit">
    <text evidence="11">Component of the SRB8-11 complex, which itself associates with the Mediator complex.</text>
</comment>
<feature type="compositionally biased region" description="Low complexity" evidence="12">
    <location>
        <begin position="779"/>
        <end position="795"/>
    </location>
</feature>
<evidence type="ECO:0000313" key="16">
    <source>
        <dbReference type="EMBL" id="KAF2429289.1"/>
    </source>
</evidence>
<evidence type="ECO:0000256" key="1">
    <source>
        <dbReference type="ARBA" id="ARBA00004123"/>
    </source>
</evidence>
<dbReference type="InterPro" id="IPR009401">
    <property type="entry name" value="Med13_C"/>
</dbReference>
<comment type="subcellular location">
    <subcellularLocation>
        <location evidence="1 11">Nucleus</location>
    </subcellularLocation>
</comment>
<gene>
    <name evidence="16" type="ORF">EJ08DRAFT_735059</name>
</gene>
<evidence type="ECO:0000256" key="11">
    <source>
        <dbReference type="RuleBase" id="RU364134"/>
    </source>
</evidence>
<feature type="domain" description="Mediator complex subunit Med13 C-terminal" evidence="13">
    <location>
        <begin position="1270"/>
        <end position="1673"/>
    </location>
</feature>
<dbReference type="GO" id="GO:0016592">
    <property type="term" value="C:mediator complex"/>
    <property type="evidence" value="ECO:0007669"/>
    <property type="project" value="InterPro"/>
</dbReference>
<dbReference type="Pfam" id="PF18296">
    <property type="entry name" value="MID_MedPIWI"/>
    <property type="match status" value="1"/>
</dbReference>
<dbReference type="PANTHER" id="PTHR48249:SF3">
    <property type="entry name" value="MEDIATOR OF RNA POLYMERASE II TRANSCRIPTION SUBUNIT 13"/>
    <property type="match status" value="1"/>
</dbReference>
<evidence type="ECO:0000256" key="10">
    <source>
        <dbReference type="ARBA" id="ARBA00032008"/>
    </source>
</evidence>
<keyword evidence="6 11" id="KW-0010">Activator</keyword>
<keyword evidence="17" id="KW-1185">Reference proteome</keyword>
<feature type="compositionally biased region" description="Pro residues" evidence="12">
    <location>
        <begin position="1565"/>
        <end position="1574"/>
    </location>
</feature>
<evidence type="ECO:0000256" key="2">
    <source>
        <dbReference type="ARBA" id="ARBA00009354"/>
    </source>
</evidence>
<evidence type="ECO:0000256" key="8">
    <source>
        <dbReference type="ARBA" id="ARBA00023242"/>
    </source>
</evidence>
<feature type="region of interest" description="Disordered" evidence="12">
    <location>
        <begin position="120"/>
        <end position="143"/>
    </location>
</feature>
<keyword evidence="8 11" id="KW-0539">Nucleus</keyword>
<evidence type="ECO:0000259" key="14">
    <source>
        <dbReference type="Pfam" id="PF11597"/>
    </source>
</evidence>
<protein>
    <recommendedName>
        <fullName evidence="3 11">Mediator of RNA polymerase II transcription subunit 13</fullName>
    </recommendedName>
    <alternativeName>
        <fullName evidence="10 11">Mediator complex subunit 13</fullName>
    </alternativeName>
</protein>